<accession>A0A382WLQ2</accession>
<sequence>MPDVAVHYSMTYFGSLTFGEDIAKDPNLPRLEEDPPYFYRCHVFFCVNVRPDGHPRGCCSEKGSLELRAYMKAKAKDLGLTDVRINAAQCLDRCEFGPTMVIYPEGVWYRCGNREDVDEILRVHLVEGGRVSQLLIAPDQGPILAGN</sequence>
<evidence type="ECO:0008006" key="2">
    <source>
        <dbReference type="Google" id="ProtNLM"/>
    </source>
</evidence>
<dbReference type="EMBL" id="UINC01160761">
    <property type="protein sequence ID" value="SVD59589.1"/>
    <property type="molecule type" value="Genomic_DNA"/>
</dbReference>
<dbReference type="AlphaFoldDB" id="A0A382WLQ2"/>
<name>A0A382WLQ2_9ZZZZ</name>
<protein>
    <recommendedName>
        <fullName evidence="2">Ferredoxin</fullName>
    </recommendedName>
</protein>
<dbReference type="SUPFAM" id="SSF52833">
    <property type="entry name" value="Thioredoxin-like"/>
    <property type="match status" value="1"/>
</dbReference>
<dbReference type="CDD" id="cd02980">
    <property type="entry name" value="TRX_Fd_family"/>
    <property type="match status" value="1"/>
</dbReference>
<evidence type="ECO:0000313" key="1">
    <source>
        <dbReference type="EMBL" id="SVD59589.1"/>
    </source>
</evidence>
<proteinExistence type="predicted"/>
<reference evidence="1" key="1">
    <citation type="submission" date="2018-05" db="EMBL/GenBank/DDBJ databases">
        <authorList>
            <person name="Lanie J.A."/>
            <person name="Ng W.-L."/>
            <person name="Kazmierczak K.M."/>
            <person name="Andrzejewski T.M."/>
            <person name="Davidsen T.M."/>
            <person name="Wayne K.J."/>
            <person name="Tettelin H."/>
            <person name="Glass J.I."/>
            <person name="Rusch D."/>
            <person name="Podicherti R."/>
            <person name="Tsui H.-C.T."/>
            <person name="Winkler M.E."/>
        </authorList>
    </citation>
    <scope>NUCLEOTIDE SEQUENCE</scope>
</reference>
<gene>
    <name evidence="1" type="ORF">METZ01_LOCUS412443</name>
</gene>
<organism evidence="1">
    <name type="scientific">marine metagenome</name>
    <dbReference type="NCBI Taxonomy" id="408172"/>
    <lineage>
        <taxon>unclassified sequences</taxon>
        <taxon>metagenomes</taxon>
        <taxon>ecological metagenomes</taxon>
    </lineage>
</organism>
<dbReference type="Gene3D" id="3.40.30.10">
    <property type="entry name" value="Glutaredoxin"/>
    <property type="match status" value="1"/>
</dbReference>
<dbReference type="InterPro" id="IPR036249">
    <property type="entry name" value="Thioredoxin-like_sf"/>
</dbReference>